<gene>
    <name evidence="1" type="ORF">AT727_10460</name>
</gene>
<dbReference type="Proteomes" id="UP000054623">
    <property type="component" value="Unassembled WGS sequence"/>
</dbReference>
<dbReference type="AlphaFoldDB" id="A0A0W1JEK6"/>
<sequence>MLAIVIFGFLMMMVAQILNGEIRIMNATRGQSNIEQKARTAMVHILDEVKLNRYTYYSTGEGGYNDGVYTQEPGQPQRCLIDLNPAPAALAGDHSAFPNETRIYYNDEQRSLWYRNSETNSVNLIADEIELITIFPETNRLLRIYVKASDSSGSEYELLTWTRTY</sequence>
<evidence type="ECO:0000313" key="2">
    <source>
        <dbReference type="Proteomes" id="UP000054623"/>
    </source>
</evidence>
<proteinExistence type="predicted"/>
<protein>
    <submittedName>
        <fullName evidence="1">Uncharacterized protein</fullName>
    </submittedName>
</protein>
<accession>A0A0W1JEK6</accession>
<evidence type="ECO:0000313" key="1">
    <source>
        <dbReference type="EMBL" id="KTE89963.1"/>
    </source>
</evidence>
<name>A0A0W1JEK6_DESHA</name>
<organism evidence="1 2">
    <name type="scientific">Desulfitobacterium hafniense</name>
    <name type="common">Desulfitobacterium frappieri</name>
    <dbReference type="NCBI Taxonomy" id="49338"/>
    <lineage>
        <taxon>Bacteria</taxon>
        <taxon>Bacillati</taxon>
        <taxon>Bacillota</taxon>
        <taxon>Clostridia</taxon>
        <taxon>Eubacteriales</taxon>
        <taxon>Desulfitobacteriaceae</taxon>
        <taxon>Desulfitobacterium</taxon>
    </lineage>
</organism>
<comment type="caution">
    <text evidence="1">The sequence shown here is derived from an EMBL/GenBank/DDBJ whole genome shotgun (WGS) entry which is preliminary data.</text>
</comment>
<dbReference type="EMBL" id="LOCK01000061">
    <property type="protein sequence ID" value="KTE89963.1"/>
    <property type="molecule type" value="Genomic_DNA"/>
</dbReference>
<reference evidence="1 2" key="1">
    <citation type="submission" date="2015-12" db="EMBL/GenBank/DDBJ databases">
        <title>Draft Genome Sequence of Desulfitobacterium hafniense Strain DH, a Sulfate-reducing Bacterium Isolated from Paddy Soils.</title>
        <authorList>
            <person name="Bao P."/>
            <person name="Zhang X."/>
            <person name="Li G."/>
        </authorList>
    </citation>
    <scope>NUCLEOTIDE SEQUENCE [LARGE SCALE GENOMIC DNA]</scope>
    <source>
        <strain evidence="1 2">DH</strain>
    </source>
</reference>